<organism evidence="2 3">
    <name type="scientific">Polymorphospora rubra</name>
    <dbReference type="NCBI Taxonomy" id="338584"/>
    <lineage>
        <taxon>Bacteria</taxon>
        <taxon>Bacillati</taxon>
        <taxon>Actinomycetota</taxon>
        <taxon>Actinomycetes</taxon>
        <taxon>Micromonosporales</taxon>
        <taxon>Micromonosporaceae</taxon>
        <taxon>Polymorphospora</taxon>
    </lineage>
</organism>
<keyword evidence="3" id="KW-1185">Reference proteome</keyword>
<accession>A0A810MWS3</accession>
<dbReference type="Pfam" id="PF01161">
    <property type="entry name" value="PBP"/>
    <property type="match status" value="1"/>
</dbReference>
<evidence type="ECO:0000313" key="2">
    <source>
        <dbReference type="EMBL" id="BCJ65626.1"/>
    </source>
</evidence>
<dbReference type="CDD" id="cd00865">
    <property type="entry name" value="PEBP_bact_arch"/>
    <property type="match status" value="1"/>
</dbReference>
<dbReference type="Proteomes" id="UP000680866">
    <property type="component" value="Chromosome"/>
</dbReference>
<dbReference type="PANTHER" id="PTHR30289:SF1">
    <property type="entry name" value="PEBP (PHOSPHATIDYLETHANOLAMINE-BINDING PROTEIN) FAMILY PROTEIN"/>
    <property type="match status" value="1"/>
</dbReference>
<evidence type="ECO:0000313" key="3">
    <source>
        <dbReference type="Proteomes" id="UP000680866"/>
    </source>
</evidence>
<dbReference type="AlphaFoldDB" id="A0A810MWS3"/>
<dbReference type="NCBIfam" id="TIGR00481">
    <property type="entry name" value="YbhB/YbcL family Raf kinase inhibitor-like protein"/>
    <property type="match status" value="1"/>
</dbReference>
<gene>
    <name evidence="2" type="ORF">Prubr_26470</name>
</gene>
<dbReference type="KEGG" id="pry:Prubr_26470"/>
<evidence type="ECO:0000256" key="1">
    <source>
        <dbReference type="ARBA" id="ARBA00007120"/>
    </source>
</evidence>
<name>A0A810MWS3_9ACTN</name>
<dbReference type="EMBL" id="AP023359">
    <property type="protein sequence ID" value="BCJ65626.1"/>
    <property type="molecule type" value="Genomic_DNA"/>
</dbReference>
<dbReference type="InterPro" id="IPR036610">
    <property type="entry name" value="PEBP-like_sf"/>
</dbReference>
<proteinExistence type="inferred from homology"/>
<dbReference type="InterPro" id="IPR008914">
    <property type="entry name" value="PEBP"/>
</dbReference>
<comment type="similarity">
    <text evidence="1">Belongs to the UPF0098 family.</text>
</comment>
<reference evidence="2" key="1">
    <citation type="submission" date="2020-08" db="EMBL/GenBank/DDBJ databases">
        <title>Whole genome shotgun sequence of Polymorphospora rubra NBRC 101157.</title>
        <authorList>
            <person name="Komaki H."/>
            <person name="Tamura T."/>
        </authorList>
    </citation>
    <scope>NUCLEOTIDE SEQUENCE</scope>
    <source>
        <strain evidence="2">NBRC 101157</strain>
    </source>
</reference>
<dbReference type="Gene3D" id="3.90.280.10">
    <property type="entry name" value="PEBP-like"/>
    <property type="match status" value="1"/>
</dbReference>
<protein>
    <submittedName>
        <fullName evidence="2">UPF0098 protein</fullName>
    </submittedName>
</protein>
<dbReference type="RefSeq" id="WP_212825196.1">
    <property type="nucleotide sequence ID" value="NZ_AP023359.1"/>
</dbReference>
<sequence length="182" mass="19213">MSLERPIAPDPYDLLPPVPSFTLTSEDVRDGEPMDVEFAHSSVGGSNLSPQLAWSDFPAETRGFVVTCFDPDAPTGSGFWHWVLVNVPASVTQLPRGAGSEATAGDVAGGAFSVRTDYGTNGYGGAAPPAGDRPHRYVFAVHALDVDRLGVSPESTPAVVGFNLAFHTLARATIRPTYAVKE</sequence>
<dbReference type="SUPFAM" id="SSF49777">
    <property type="entry name" value="PEBP-like"/>
    <property type="match status" value="1"/>
</dbReference>
<dbReference type="InterPro" id="IPR005247">
    <property type="entry name" value="YbhB_YbcL/LppC-like"/>
</dbReference>
<dbReference type="PANTHER" id="PTHR30289">
    <property type="entry name" value="UNCHARACTERIZED PROTEIN YBCL-RELATED"/>
    <property type="match status" value="1"/>
</dbReference>